<evidence type="ECO:0000259" key="14">
    <source>
        <dbReference type="PROSITE" id="PS51194"/>
    </source>
</evidence>
<evidence type="ECO:0000256" key="1">
    <source>
        <dbReference type="ARBA" id="ARBA00005446"/>
    </source>
</evidence>
<evidence type="ECO:0000313" key="16">
    <source>
        <dbReference type="Proteomes" id="UP000589738"/>
    </source>
</evidence>
<gene>
    <name evidence="15" type="ORF">HNP36_003068</name>
</gene>
<dbReference type="GO" id="GO:0030894">
    <property type="term" value="C:replisome"/>
    <property type="evidence" value="ECO:0007669"/>
    <property type="project" value="TreeGrafter"/>
</dbReference>
<dbReference type="Gene3D" id="3.40.50.300">
    <property type="entry name" value="P-loop containing nucleotide triphosphate hydrolases"/>
    <property type="match status" value="2"/>
</dbReference>
<dbReference type="InterPro" id="IPR004589">
    <property type="entry name" value="DNA_helicase_ATP-dep_RecQ"/>
</dbReference>
<dbReference type="GO" id="GO:0006310">
    <property type="term" value="P:DNA recombination"/>
    <property type="evidence" value="ECO:0007669"/>
    <property type="project" value="InterPro"/>
</dbReference>
<dbReference type="FunFam" id="3.40.50.300:FF:000296">
    <property type="entry name" value="ATP-dependent DNA helicase RecQ"/>
    <property type="match status" value="1"/>
</dbReference>
<dbReference type="GO" id="GO:0043590">
    <property type="term" value="C:bacterial nucleoid"/>
    <property type="evidence" value="ECO:0007669"/>
    <property type="project" value="TreeGrafter"/>
</dbReference>
<evidence type="ECO:0000256" key="11">
    <source>
        <dbReference type="ARBA" id="ARBA00044535"/>
    </source>
</evidence>
<evidence type="ECO:0000256" key="12">
    <source>
        <dbReference type="ARBA" id="ARBA00044550"/>
    </source>
</evidence>
<dbReference type="InterPro" id="IPR036388">
    <property type="entry name" value="WH-like_DNA-bd_sf"/>
</dbReference>
<dbReference type="InterPro" id="IPR032284">
    <property type="entry name" value="RecQ_Zn-bd"/>
</dbReference>
<dbReference type="GO" id="GO:0046872">
    <property type="term" value="F:metal ion binding"/>
    <property type="evidence" value="ECO:0007669"/>
    <property type="project" value="UniProtKB-KW"/>
</dbReference>
<dbReference type="GO" id="GO:0006281">
    <property type="term" value="P:DNA repair"/>
    <property type="evidence" value="ECO:0007669"/>
    <property type="project" value="TreeGrafter"/>
</dbReference>
<evidence type="ECO:0000256" key="5">
    <source>
        <dbReference type="ARBA" id="ARBA00022806"/>
    </source>
</evidence>
<dbReference type="NCBIfam" id="TIGR00614">
    <property type="entry name" value="recQ_fam"/>
    <property type="match status" value="1"/>
</dbReference>
<evidence type="ECO:0000256" key="8">
    <source>
        <dbReference type="ARBA" id="ARBA00023235"/>
    </source>
</evidence>
<dbReference type="Pfam" id="PF00270">
    <property type="entry name" value="DEAD"/>
    <property type="match status" value="1"/>
</dbReference>
<dbReference type="GO" id="GO:0005737">
    <property type="term" value="C:cytoplasm"/>
    <property type="evidence" value="ECO:0007669"/>
    <property type="project" value="TreeGrafter"/>
</dbReference>
<keyword evidence="3" id="KW-0547">Nucleotide-binding</keyword>
<dbReference type="GO" id="GO:0009378">
    <property type="term" value="F:four-way junction helicase activity"/>
    <property type="evidence" value="ECO:0007669"/>
    <property type="project" value="TreeGrafter"/>
</dbReference>
<proteinExistence type="inferred from homology"/>
<dbReference type="InterPro" id="IPR027417">
    <property type="entry name" value="P-loop_NTPase"/>
</dbReference>
<keyword evidence="4 15" id="KW-0378">Hydrolase</keyword>
<dbReference type="PROSITE" id="PS51194">
    <property type="entry name" value="HELICASE_CTER"/>
    <property type="match status" value="1"/>
</dbReference>
<dbReference type="PROSITE" id="PS51192">
    <property type="entry name" value="HELICASE_ATP_BIND_1"/>
    <property type="match status" value="1"/>
</dbReference>
<dbReference type="Pfam" id="PF00271">
    <property type="entry name" value="Helicase_C"/>
    <property type="match status" value="1"/>
</dbReference>
<reference evidence="15 16" key="1">
    <citation type="submission" date="2020-08" db="EMBL/GenBank/DDBJ databases">
        <title>Functional genomics of gut bacteria from endangered species of beetles.</title>
        <authorList>
            <person name="Carlos-Shanley C."/>
        </authorList>
    </citation>
    <scope>NUCLEOTIDE SEQUENCE [LARGE SCALE GENOMIC DNA]</scope>
    <source>
        <strain evidence="15 16">S00136</strain>
    </source>
</reference>
<dbReference type="InterPro" id="IPR001650">
    <property type="entry name" value="Helicase_C-like"/>
</dbReference>
<evidence type="ECO:0000256" key="4">
    <source>
        <dbReference type="ARBA" id="ARBA00022801"/>
    </source>
</evidence>
<comment type="similarity">
    <text evidence="1">Belongs to the helicase family. RecQ subfamily.</text>
</comment>
<evidence type="ECO:0000256" key="6">
    <source>
        <dbReference type="ARBA" id="ARBA00022840"/>
    </source>
</evidence>
<accession>A0A841NL61</accession>
<dbReference type="GO" id="GO:0016787">
    <property type="term" value="F:hydrolase activity"/>
    <property type="evidence" value="ECO:0007669"/>
    <property type="project" value="UniProtKB-KW"/>
</dbReference>
<dbReference type="InterPro" id="IPR014001">
    <property type="entry name" value="Helicase_ATP-bd"/>
</dbReference>
<dbReference type="InterPro" id="IPR011545">
    <property type="entry name" value="DEAD/DEAH_box_helicase_dom"/>
</dbReference>
<dbReference type="PANTHER" id="PTHR13710">
    <property type="entry name" value="DNA HELICASE RECQ FAMILY MEMBER"/>
    <property type="match status" value="1"/>
</dbReference>
<comment type="caution">
    <text evidence="15">The sequence shown here is derived from an EMBL/GenBank/DDBJ whole genome shotgun (WGS) entry which is preliminary data.</text>
</comment>
<dbReference type="PANTHER" id="PTHR13710:SF105">
    <property type="entry name" value="ATP-DEPENDENT DNA HELICASE Q1"/>
    <property type="match status" value="1"/>
</dbReference>
<evidence type="ECO:0000256" key="7">
    <source>
        <dbReference type="ARBA" id="ARBA00023125"/>
    </source>
</evidence>
<keyword evidence="16" id="KW-1185">Reference proteome</keyword>
<organism evidence="15 16">
    <name type="scientific">Chryseobacterium shigense</name>
    <dbReference type="NCBI Taxonomy" id="297244"/>
    <lineage>
        <taxon>Bacteria</taxon>
        <taxon>Pseudomonadati</taxon>
        <taxon>Bacteroidota</taxon>
        <taxon>Flavobacteriia</taxon>
        <taxon>Flavobacteriales</taxon>
        <taxon>Weeksellaceae</taxon>
        <taxon>Chryseobacterium group</taxon>
        <taxon>Chryseobacterium</taxon>
    </lineage>
</organism>
<sequence length="637" mass="74004">MISQQDFQKLKYDTLKYFWGYDTFRDSQEAVIDSVINENDSLVLLPTGAGKSLCYQLPALLKEGTCLVISPLLALMKDQVSQLKHRGIEAEYLSSELDEYDAEAIYDRSKDGITKLLYVSPERLTNTQFLQNIEEIQLSFIAVDEAHCISEWGQDFRPSYQNIKEFRKNHPKIPCLALTATATPKVLEEIKNKLELKKPFVFQKSFKRENIRIFMDEVSDKFQRVFDILKHNNDSGIVYVRTRKDAEMLAEFLIKNQVKNVDYFHAGLTTKEKNAKQALWNKSDHHVLISTNAFGMGIDKDNVRFVIHFSPAPSLENYYQEIGRAGRDGKDSFAFLLWNKQELLNFDEILKNQTPNKDEFLKIITYLYSIFQVAEYELPEKVFQLNIQGIQNFTRLSKAKISNVLNFLHNQEIIYHNDNKSLSSLELLFNAEEIIDQLPQKDAYFIELLLRTVSGITTHKVMFSEQQVSNKIGVGIPLIKERLKELQQKNYLEYVDGALSSIKFLKPRDERVISGEYWKLFEHIQKNKIQKWEEIKFFIENSDYCKMKLILAYFGEKNTKNCGQCSVCEKNKQSIFGKNISQQIINLLAKKPSTIEDLSVQLNYHSKNNILENLIFLLDSGKVKMLNFRTYALSDSQ</sequence>
<dbReference type="Pfam" id="PF16124">
    <property type="entry name" value="RecQ_Zn_bind"/>
    <property type="match status" value="1"/>
</dbReference>
<dbReference type="SMART" id="SM00487">
    <property type="entry name" value="DEXDc"/>
    <property type="match status" value="1"/>
</dbReference>
<keyword evidence="8" id="KW-0413">Isomerase</keyword>
<protein>
    <recommendedName>
        <fullName evidence="11">ATP-dependent DNA helicase RecQ</fullName>
        <ecNumber evidence="10">5.6.2.4</ecNumber>
    </recommendedName>
    <alternativeName>
        <fullName evidence="12">DNA 3'-5' helicase RecQ</fullName>
    </alternativeName>
</protein>
<dbReference type="SUPFAM" id="SSF52540">
    <property type="entry name" value="P-loop containing nucleoside triphosphate hydrolases"/>
    <property type="match status" value="1"/>
</dbReference>
<feature type="domain" description="Helicase ATP-binding" evidence="13">
    <location>
        <begin position="32"/>
        <end position="200"/>
    </location>
</feature>
<dbReference type="AlphaFoldDB" id="A0A841NL61"/>
<keyword evidence="2" id="KW-0479">Metal-binding</keyword>
<evidence type="ECO:0000256" key="2">
    <source>
        <dbReference type="ARBA" id="ARBA00022723"/>
    </source>
</evidence>
<evidence type="ECO:0000256" key="10">
    <source>
        <dbReference type="ARBA" id="ARBA00034808"/>
    </source>
</evidence>
<dbReference type="EMBL" id="JACHLC010000004">
    <property type="protein sequence ID" value="MBB6371979.1"/>
    <property type="molecule type" value="Genomic_DNA"/>
</dbReference>
<dbReference type="Proteomes" id="UP000589738">
    <property type="component" value="Unassembled WGS sequence"/>
</dbReference>
<dbReference type="GO" id="GO:0043138">
    <property type="term" value="F:3'-5' DNA helicase activity"/>
    <property type="evidence" value="ECO:0007669"/>
    <property type="project" value="UniProtKB-EC"/>
</dbReference>
<evidence type="ECO:0000256" key="3">
    <source>
        <dbReference type="ARBA" id="ARBA00022741"/>
    </source>
</evidence>
<evidence type="ECO:0000256" key="9">
    <source>
        <dbReference type="ARBA" id="ARBA00034617"/>
    </source>
</evidence>
<dbReference type="GO" id="GO:0005524">
    <property type="term" value="F:ATP binding"/>
    <property type="evidence" value="ECO:0007669"/>
    <property type="project" value="UniProtKB-KW"/>
</dbReference>
<keyword evidence="6" id="KW-0067">ATP-binding</keyword>
<name>A0A841NL61_9FLAO</name>
<dbReference type="CDD" id="cd17920">
    <property type="entry name" value="DEXHc_RecQ"/>
    <property type="match status" value="1"/>
</dbReference>
<comment type="catalytic activity">
    <reaction evidence="9">
        <text>Couples ATP hydrolysis with the unwinding of duplex DNA by translocating in the 3'-5' direction.</text>
        <dbReference type="EC" id="5.6.2.4"/>
    </reaction>
</comment>
<dbReference type="GO" id="GO:0003677">
    <property type="term" value="F:DNA binding"/>
    <property type="evidence" value="ECO:0007669"/>
    <property type="project" value="UniProtKB-KW"/>
</dbReference>
<evidence type="ECO:0000313" key="15">
    <source>
        <dbReference type="EMBL" id="MBB6371979.1"/>
    </source>
</evidence>
<dbReference type="Gene3D" id="1.10.10.10">
    <property type="entry name" value="Winged helix-like DNA-binding domain superfamily/Winged helix DNA-binding domain"/>
    <property type="match status" value="1"/>
</dbReference>
<keyword evidence="7" id="KW-0238">DNA-binding</keyword>
<dbReference type="SMART" id="SM00490">
    <property type="entry name" value="HELICc"/>
    <property type="match status" value="1"/>
</dbReference>
<evidence type="ECO:0000259" key="13">
    <source>
        <dbReference type="PROSITE" id="PS51192"/>
    </source>
</evidence>
<dbReference type="EC" id="5.6.2.4" evidence="10"/>
<dbReference type="RefSeq" id="WP_184165364.1">
    <property type="nucleotide sequence ID" value="NZ_JACHLC010000004.1"/>
</dbReference>
<keyword evidence="5 15" id="KW-0347">Helicase</keyword>
<feature type="domain" description="Helicase C-terminal" evidence="14">
    <location>
        <begin position="210"/>
        <end position="368"/>
    </location>
</feature>